<keyword evidence="2" id="KW-1185">Reference proteome</keyword>
<evidence type="ECO:0000313" key="1">
    <source>
        <dbReference type="EMBL" id="PON34868.1"/>
    </source>
</evidence>
<protein>
    <submittedName>
        <fullName evidence="1">Uncharacterized protein</fullName>
    </submittedName>
</protein>
<gene>
    <name evidence="1" type="ORF">PanWU01x14_340970</name>
</gene>
<dbReference type="Proteomes" id="UP000237105">
    <property type="component" value="Unassembled WGS sequence"/>
</dbReference>
<organism evidence="1 2">
    <name type="scientific">Parasponia andersonii</name>
    <name type="common">Sponia andersonii</name>
    <dbReference type="NCBI Taxonomy" id="3476"/>
    <lineage>
        <taxon>Eukaryota</taxon>
        <taxon>Viridiplantae</taxon>
        <taxon>Streptophyta</taxon>
        <taxon>Embryophyta</taxon>
        <taxon>Tracheophyta</taxon>
        <taxon>Spermatophyta</taxon>
        <taxon>Magnoliopsida</taxon>
        <taxon>eudicotyledons</taxon>
        <taxon>Gunneridae</taxon>
        <taxon>Pentapetalae</taxon>
        <taxon>rosids</taxon>
        <taxon>fabids</taxon>
        <taxon>Rosales</taxon>
        <taxon>Cannabaceae</taxon>
        <taxon>Parasponia</taxon>
    </lineage>
</organism>
<dbReference type="AlphaFoldDB" id="A0A2P5AEA5"/>
<evidence type="ECO:0000313" key="2">
    <source>
        <dbReference type="Proteomes" id="UP000237105"/>
    </source>
</evidence>
<reference evidence="2" key="1">
    <citation type="submission" date="2016-06" db="EMBL/GenBank/DDBJ databases">
        <title>Parallel loss of symbiosis genes in relatives of nitrogen-fixing non-legume Parasponia.</title>
        <authorList>
            <person name="Van Velzen R."/>
            <person name="Holmer R."/>
            <person name="Bu F."/>
            <person name="Rutten L."/>
            <person name="Van Zeijl A."/>
            <person name="Liu W."/>
            <person name="Santuari L."/>
            <person name="Cao Q."/>
            <person name="Sharma T."/>
            <person name="Shen D."/>
            <person name="Roswanjaya Y."/>
            <person name="Wardhani T."/>
            <person name="Kalhor M.S."/>
            <person name="Jansen J."/>
            <person name="Van den Hoogen J."/>
            <person name="Gungor B."/>
            <person name="Hartog M."/>
            <person name="Hontelez J."/>
            <person name="Verver J."/>
            <person name="Yang W.-C."/>
            <person name="Schijlen E."/>
            <person name="Repin R."/>
            <person name="Schilthuizen M."/>
            <person name="Schranz E."/>
            <person name="Heidstra R."/>
            <person name="Miyata K."/>
            <person name="Fedorova E."/>
            <person name="Kohlen W."/>
            <person name="Bisseling T."/>
            <person name="Smit S."/>
            <person name="Geurts R."/>
        </authorList>
    </citation>
    <scope>NUCLEOTIDE SEQUENCE [LARGE SCALE GENOMIC DNA]</scope>
    <source>
        <strain evidence="2">cv. WU1-14</strain>
    </source>
</reference>
<dbReference type="EMBL" id="JXTB01000639">
    <property type="protein sequence ID" value="PON34868.1"/>
    <property type="molecule type" value="Genomic_DNA"/>
</dbReference>
<accession>A0A2P5AEA5</accession>
<comment type="caution">
    <text evidence="1">The sequence shown here is derived from an EMBL/GenBank/DDBJ whole genome shotgun (WGS) entry which is preliminary data.</text>
</comment>
<name>A0A2P5AEA5_PARAD</name>
<sequence>MKRQSGARLGAVRTARGCNLCAGRTGTTPRMVTRVRRRWPREWDPNVCFLNQSSLGYVHNRVSPSHSKVGLKPRHPNVWVKCKILEDVQIDEDWKRSMMARCDGVDEVSVESASQSHRSP</sequence>
<proteinExistence type="predicted"/>